<dbReference type="Proteomes" id="UP000759131">
    <property type="component" value="Unassembled WGS sequence"/>
</dbReference>
<dbReference type="SUPFAM" id="SSF53613">
    <property type="entry name" value="Ribokinase-like"/>
    <property type="match status" value="1"/>
</dbReference>
<feature type="non-terminal residue" evidence="3">
    <location>
        <position position="140"/>
    </location>
</feature>
<dbReference type="OrthoDB" id="6504675at2759"/>
<reference evidence="3" key="1">
    <citation type="submission" date="2020-11" db="EMBL/GenBank/DDBJ databases">
        <authorList>
            <person name="Tran Van P."/>
        </authorList>
    </citation>
    <scope>NUCLEOTIDE SEQUENCE</scope>
</reference>
<keyword evidence="1" id="KW-0479">Metal-binding</keyword>
<dbReference type="Gene3D" id="3.40.1190.20">
    <property type="match status" value="1"/>
</dbReference>
<name>A0A7R9L0Q8_9ACAR</name>
<dbReference type="GO" id="GO:0046872">
    <property type="term" value="F:metal ion binding"/>
    <property type="evidence" value="ECO:0007669"/>
    <property type="project" value="UniProtKB-KW"/>
</dbReference>
<proteinExistence type="predicted"/>
<keyword evidence="4" id="KW-1185">Reference proteome</keyword>
<accession>A0A7R9L0Q8</accession>
<dbReference type="EMBL" id="CAJPIZ010011222">
    <property type="protein sequence ID" value="CAG2113011.1"/>
    <property type="molecule type" value="Genomic_DNA"/>
</dbReference>
<feature type="domain" description="Carbohydrate kinase PfkB" evidence="2">
    <location>
        <begin position="8"/>
        <end position="119"/>
    </location>
</feature>
<dbReference type="EMBL" id="OC865797">
    <property type="protein sequence ID" value="CAD7632581.1"/>
    <property type="molecule type" value="Genomic_DNA"/>
</dbReference>
<gene>
    <name evidence="3" type="ORF">OSB1V03_LOCUS12984</name>
</gene>
<evidence type="ECO:0000256" key="1">
    <source>
        <dbReference type="ARBA" id="ARBA00022723"/>
    </source>
</evidence>
<organism evidence="3">
    <name type="scientific">Medioppia subpectinata</name>
    <dbReference type="NCBI Taxonomy" id="1979941"/>
    <lineage>
        <taxon>Eukaryota</taxon>
        <taxon>Metazoa</taxon>
        <taxon>Ecdysozoa</taxon>
        <taxon>Arthropoda</taxon>
        <taxon>Chelicerata</taxon>
        <taxon>Arachnida</taxon>
        <taxon>Acari</taxon>
        <taxon>Acariformes</taxon>
        <taxon>Sarcoptiformes</taxon>
        <taxon>Oribatida</taxon>
        <taxon>Brachypylina</taxon>
        <taxon>Oppioidea</taxon>
        <taxon>Oppiidae</taxon>
        <taxon>Medioppia</taxon>
    </lineage>
</organism>
<dbReference type="PANTHER" id="PTHR42909">
    <property type="entry name" value="ZGC:136858"/>
    <property type="match status" value="1"/>
</dbReference>
<evidence type="ECO:0000313" key="3">
    <source>
        <dbReference type="EMBL" id="CAD7632581.1"/>
    </source>
</evidence>
<dbReference type="AlphaFoldDB" id="A0A7R9L0Q8"/>
<dbReference type="GO" id="GO:0006796">
    <property type="term" value="P:phosphate-containing compound metabolic process"/>
    <property type="evidence" value="ECO:0007669"/>
    <property type="project" value="UniProtKB-ARBA"/>
</dbReference>
<protein>
    <recommendedName>
        <fullName evidence="2">Carbohydrate kinase PfkB domain-containing protein</fullName>
    </recommendedName>
</protein>
<dbReference type="Pfam" id="PF00294">
    <property type="entry name" value="PfkB"/>
    <property type="match status" value="1"/>
</dbReference>
<dbReference type="GO" id="GO:0016798">
    <property type="term" value="F:hydrolase activity, acting on glycosyl bonds"/>
    <property type="evidence" value="ECO:0007669"/>
    <property type="project" value="TreeGrafter"/>
</dbReference>
<dbReference type="InterPro" id="IPR029056">
    <property type="entry name" value="Ribokinase-like"/>
</dbReference>
<dbReference type="PANTHER" id="PTHR42909:SF1">
    <property type="entry name" value="CARBOHYDRATE KINASE PFKB DOMAIN-CONTAINING PROTEIN"/>
    <property type="match status" value="1"/>
</dbReference>
<dbReference type="InterPro" id="IPR011611">
    <property type="entry name" value="PfkB_dom"/>
</dbReference>
<evidence type="ECO:0000313" key="4">
    <source>
        <dbReference type="Proteomes" id="UP000759131"/>
    </source>
</evidence>
<dbReference type="GO" id="GO:0005737">
    <property type="term" value="C:cytoplasm"/>
    <property type="evidence" value="ECO:0007669"/>
    <property type="project" value="TreeGrafter"/>
</dbReference>
<dbReference type="GO" id="GO:0004730">
    <property type="term" value="F:pseudouridylate synthase activity"/>
    <property type="evidence" value="ECO:0007669"/>
    <property type="project" value="TreeGrafter"/>
</dbReference>
<sequence>MILNGSTYKGRIRHSLGGVGRNIFDGLSRLGSKPLFLSAIGNDPNGKTVLHNNPLKNPKGIHVSETIATSSCSVIVDGKGECGLIVGDMRAHQLITKQHISQFNDDICSAPLVIIDANIPLDSMIYTLQLCSNYGIPGES</sequence>
<evidence type="ECO:0000259" key="2">
    <source>
        <dbReference type="Pfam" id="PF00294"/>
    </source>
</evidence>